<dbReference type="InterPro" id="IPR007791">
    <property type="entry name" value="DjlA_N"/>
</dbReference>
<sequence>MDKKAEKLQLLSDLIDLARVDKEMKEVEEDFLTIIAQRLNLSPEDYIAAANAKRPGNYPKGEVERILQFHRLVLLMNIDAETGEEEVGFLKEVALRMGLNPMSVQKVLAVMSNYPNKVVPPEILLSIFKENFN</sequence>
<dbReference type="SUPFAM" id="SSF158682">
    <property type="entry name" value="TerB-like"/>
    <property type="match status" value="1"/>
</dbReference>
<dbReference type="Gene3D" id="1.10.3680.10">
    <property type="entry name" value="TerB-like"/>
    <property type="match status" value="1"/>
</dbReference>
<protein>
    <submittedName>
        <fullName evidence="2">Tellurite resistance protein TerB</fullName>
    </submittedName>
</protein>
<feature type="domain" description="Co-chaperone DjlA N-terminal" evidence="1">
    <location>
        <begin position="4"/>
        <end position="50"/>
    </location>
</feature>
<dbReference type="InterPro" id="IPR029024">
    <property type="entry name" value="TerB-like"/>
</dbReference>
<dbReference type="Pfam" id="PF05099">
    <property type="entry name" value="TerB"/>
    <property type="match status" value="1"/>
</dbReference>
<accession>A0A1I6YXY9</accession>
<dbReference type="OrthoDB" id="1143847at2"/>
<evidence type="ECO:0000259" key="1">
    <source>
        <dbReference type="Pfam" id="PF05099"/>
    </source>
</evidence>
<dbReference type="STRING" id="477690.SAMN05216474_1275"/>
<dbReference type="RefSeq" id="WP_090247473.1">
    <property type="nucleotide sequence ID" value="NZ_FPAS01000001.1"/>
</dbReference>
<name>A0A1I6YXY9_9FLAO</name>
<keyword evidence="3" id="KW-1185">Reference proteome</keyword>
<proteinExistence type="predicted"/>
<organism evidence="2 3">
    <name type="scientific">Lishizhenia tianjinensis</name>
    <dbReference type="NCBI Taxonomy" id="477690"/>
    <lineage>
        <taxon>Bacteria</taxon>
        <taxon>Pseudomonadati</taxon>
        <taxon>Bacteroidota</taxon>
        <taxon>Flavobacteriia</taxon>
        <taxon>Flavobacteriales</taxon>
        <taxon>Crocinitomicaceae</taxon>
        <taxon>Lishizhenia</taxon>
    </lineage>
</organism>
<dbReference type="EMBL" id="FPAS01000001">
    <property type="protein sequence ID" value="SFT55284.1"/>
    <property type="molecule type" value="Genomic_DNA"/>
</dbReference>
<gene>
    <name evidence="2" type="ORF">SAMN05216474_1275</name>
</gene>
<reference evidence="2 3" key="1">
    <citation type="submission" date="2016-10" db="EMBL/GenBank/DDBJ databases">
        <authorList>
            <person name="de Groot N.N."/>
        </authorList>
    </citation>
    <scope>NUCLEOTIDE SEQUENCE [LARGE SCALE GENOMIC DNA]</scope>
    <source>
        <strain evidence="2 3">CGMCC 1.7005</strain>
    </source>
</reference>
<dbReference type="AlphaFoldDB" id="A0A1I6YXY9"/>
<dbReference type="Proteomes" id="UP000236454">
    <property type="component" value="Unassembled WGS sequence"/>
</dbReference>
<evidence type="ECO:0000313" key="3">
    <source>
        <dbReference type="Proteomes" id="UP000236454"/>
    </source>
</evidence>
<evidence type="ECO:0000313" key="2">
    <source>
        <dbReference type="EMBL" id="SFT55284.1"/>
    </source>
</evidence>